<evidence type="ECO:0000256" key="1">
    <source>
        <dbReference type="SAM" id="SignalP"/>
    </source>
</evidence>
<accession>A0AAU9CC71</accession>
<dbReference type="RefSeq" id="WP_338391364.1">
    <property type="nucleotide sequence ID" value="NZ_AP025314.1"/>
</dbReference>
<dbReference type="AlphaFoldDB" id="A0AAU9CC71"/>
<dbReference type="KEGG" id="fax:FUAX_22030"/>
<name>A0AAU9CC71_9BACT</name>
<organism evidence="2 3">
    <name type="scientific">Fulvitalea axinellae</name>
    <dbReference type="NCBI Taxonomy" id="1182444"/>
    <lineage>
        <taxon>Bacteria</taxon>
        <taxon>Pseudomonadati</taxon>
        <taxon>Bacteroidota</taxon>
        <taxon>Cytophagia</taxon>
        <taxon>Cytophagales</taxon>
        <taxon>Persicobacteraceae</taxon>
        <taxon>Fulvitalea</taxon>
    </lineage>
</organism>
<evidence type="ECO:0000313" key="3">
    <source>
        <dbReference type="Proteomes" id="UP001348817"/>
    </source>
</evidence>
<sequence length="399" mass="44515">MRNLRYSLSALLVLVTSFVWAQEKPAEYYTSPAAFKMTDEITLYVDLTGTGLESRDDLHIWSWLNGDKNSKYNGEWGASADESKLTAVEDRNNTFSVTFTPSDWFGTEDVAGGGINFLIKAKNGDDGKTADVKDDDSVKPFDFSTMSKEKAVIVPAVFDADTEISLVINVRNAVKTGKKNIPDEGPVFLHAGVSLAGGPWTNGRDFDSGDDTQMTKVNDEGVWMISFVPSKYFKLKPEEAKILTGIYFVANNGSWGDYEFKDGDNDFLIKPYAEDKSASNIRFFPSAMTADDMVFIHFDRNQDVNGSMPLADTDEVFVKFFVNGEPYEMDGAQKAFKMNDGYNGRFVLAIIPSRTFEGIGAVEKVEYYFTNADETGETVVKKYDSNTESYINYMLNLVK</sequence>
<evidence type="ECO:0000313" key="2">
    <source>
        <dbReference type="EMBL" id="BDD09771.1"/>
    </source>
</evidence>
<gene>
    <name evidence="2" type="ORF">FUAX_22030</name>
</gene>
<feature type="chain" id="PRO_5043414833" evidence="1">
    <location>
        <begin position="22"/>
        <end position="399"/>
    </location>
</feature>
<proteinExistence type="predicted"/>
<protein>
    <submittedName>
        <fullName evidence="2">Uncharacterized protein</fullName>
    </submittedName>
</protein>
<feature type="signal peptide" evidence="1">
    <location>
        <begin position="1"/>
        <end position="21"/>
    </location>
</feature>
<dbReference type="EMBL" id="AP025314">
    <property type="protein sequence ID" value="BDD09771.1"/>
    <property type="molecule type" value="Genomic_DNA"/>
</dbReference>
<dbReference type="Proteomes" id="UP001348817">
    <property type="component" value="Chromosome"/>
</dbReference>
<keyword evidence="3" id="KW-1185">Reference proteome</keyword>
<reference evidence="2 3" key="1">
    <citation type="submission" date="2021-12" db="EMBL/GenBank/DDBJ databases">
        <title>Genome sequencing of bacteria with rrn-lacking chromosome and rrn-plasmid.</title>
        <authorList>
            <person name="Anda M."/>
            <person name="Iwasaki W."/>
        </authorList>
    </citation>
    <scope>NUCLEOTIDE SEQUENCE [LARGE SCALE GENOMIC DNA]</scope>
    <source>
        <strain evidence="2 3">DSM 100852</strain>
    </source>
</reference>
<keyword evidence="1" id="KW-0732">Signal</keyword>